<evidence type="ECO:0000259" key="5">
    <source>
        <dbReference type="PROSITE" id="PS50977"/>
    </source>
</evidence>
<gene>
    <name evidence="6" type="ORF">HD594_001169</name>
</gene>
<dbReference type="SUPFAM" id="SSF48498">
    <property type="entry name" value="Tetracyclin repressor-like, C-terminal domain"/>
    <property type="match status" value="1"/>
</dbReference>
<evidence type="ECO:0000256" key="3">
    <source>
        <dbReference type="ARBA" id="ARBA00023163"/>
    </source>
</evidence>
<dbReference type="GO" id="GO:0003700">
    <property type="term" value="F:DNA-binding transcription factor activity"/>
    <property type="evidence" value="ECO:0007669"/>
    <property type="project" value="TreeGrafter"/>
</dbReference>
<evidence type="ECO:0000313" key="6">
    <source>
        <dbReference type="EMBL" id="MBB6390856.1"/>
    </source>
</evidence>
<dbReference type="PANTHER" id="PTHR30055">
    <property type="entry name" value="HTH-TYPE TRANSCRIPTIONAL REGULATOR RUTR"/>
    <property type="match status" value="1"/>
</dbReference>
<dbReference type="PANTHER" id="PTHR30055:SF234">
    <property type="entry name" value="HTH-TYPE TRANSCRIPTIONAL REGULATOR BETI"/>
    <property type="match status" value="1"/>
</dbReference>
<dbReference type="RefSeq" id="WP_184750062.1">
    <property type="nucleotide sequence ID" value="NZ_BAAAJR010000003.1"/>
</dbReference>
<dbReference type="InterPro" id="IPR001647">
    <property type="entry name" value="HTH_TetR"/>
</dbReference>
<keyword evidence="7" id="KW-1185">Reference proteome</keyword>
<dbReference type="Pfam" id="PF00440">
    <property type="entry name" value="TetR_N"/>
    <property type="match status" value="1"/>
</dbReference>
<evidence type="ECO:0000313" key="7">
    <source>
        <dbReference type="Proteomes" id="UP000537775"/>
    </source>
</evidence>
<keyword evidence="3" id="KW-0804">Transcription</keyword>
<dbReference type="Gene3D" id="1.10.357.10">
    <property type="entry name" value="Tetracycline Repressor, domain 2"/>
    <property type="match status" value="1"/>
</dbReference>
<reference evidence="6 7" key="1">
    <citation type="submission" date="2020-08" db="EMBL/GenBank/DDBJ databases">
        <title>Sequencing the genomes of 1000 actinobacteria strains.</title>
        <authorList>
            <person name="Klenk H.-P."/>
        </authorList>
    </citation>
    <scope>NUCLEOTIDE SEQUENCE [LARGE SCALE GENOMIC DNA]</scope>
    <source>
        <strain evidence="6 7">DSM 12511</strain>
    </source>
</reference>
<evidence type="ECO:0000256" key="4">
    <source>
        <dbReference type="PROSITE-ProRule" id="PRU00335"/>
    </source>
</evidence>
<name>A0A7X0KU68_9MICO</name>
<dbReference type="AlphaFoldDB" id="A0A7X0KU68"/>
<dbReference type="SUPFAM" id="SSF46689">
    <property type="entry name" value="Homeodomain-like"/>
    <property type="match status" value="1"/>
</dbReference>
<feature type="domain" description="HTH tetR-type" evidence="5">
    <location>
        <begin position="18"/>
        <end position="78"/>
    </location>
</feature>
<dbReference type="EMBL" id="JACHML010000001">
    <property type="protein sequence ID" value="MBB6390856.1"/>
    <property type="molecule type" value="Genomic_DNA"/>
</dbReference>
<proteinExistence type="predicted"/>
<feature type="DNA-binding region" description="H-T-H motif" evidence="4">
    <location>
        <begin position="41"/>
        <end position="60"/>
    </location>
</feature>
<keyword evidence="2 4" id="KW-0238">DNA-binding</keyword>
<evidence type="ECO:0000256" key="1">
    <source>
        <dbReference type="ARBA" id="ARBA00023015"/>
    </source>
</evidence>
<dbReference type="InterPro" id="IPR050109">
    <property type="entry name" value="HTH-type_TetR-like_transc_reg"/>
</dbReference>
<dbReference type="PROSITE" id="PS50977">
    <property type="entry name" value="HTH_TETR_2"/>
    <property type="match status" value="1"/>
</dbReference>
<evidence type="ECO:0000256" key="2">
    <source>
        <dbReference type="ARBA" id="ARBA00023125"/>
    </source>
</evidence>
<dbReference type="InterPro" id="IPR036271">
    <property type="entry name" value="Tet_transcr_reg_TetR-rel_C_sf"/>
</dbReference>
<protein>
    <submittedName>
        <fullName evidence="6">AcrR family transcriptional regulator</fullName>
    </submittedName>
</protein>
<accession>A0A7X0KU68</accession>
<dbReference type="GO" id="GO:0000976">
    <property type="term" value="F:transcription cis-regulatory region binding"/>
    <property type="evidence" value="ECO:0007669"/>
    <property type="project" value="TreeGrafter"/>
</dbReference>
<dbReference type="Proteomes" id="UP000537775">
    <property type="component" value="Unassembled WGS sequence"/>
</dbReference>
<comment type="caution">
    <text evidence="6">The sequence shown here is derived from an EMBL/GenBank/DDBJ whole genome shotgun (WGS) entry which is preliminary data.</text>
</comment>
<sequence length="212" mass="22848">MTDDRGPVLYADGYATGRATKRAIVARAAEAFAQRGFHGASLRSIAREAGVDHSTLMHHFGNKNALLMAVLQWHDEQNVPPGTPALPSLVEEMTPEEMVAGFVATARRNQDNPGLVQLLSILSAEAGSPDHPARPALQARHDQLTSLIGDKIRRQRDARAVAADDLTPDERAAVIIATWEGLQVYDALHPGVLDVPALIEREFRQALGVTGG</sequence>
<keyword evidence="1" id="KW-0805">Transcription regulation</keyword>
<dbReference type="PRINTS" id="PR00455">
    <property type="entry name" value="HTHTETR"/>
</dbReference>
<dbReference type="InterPro" id="IPR009057">
    <property type="entry name" value="Homeodomain-like_sf"/>
</dbReference>
<organism evidence="6 7">
    <name type="scientific">Microbacterium thalassium</name>
    <dbReference type="NCBI Taxonomy" id="362649"/>
    <lineage>
        <taxon>Bacteria</taxon>
        <taxon>Bacillati</taxon>
        <taxon>Actinomycetota</taxon>
        <taxon>Actinomycetes</taxon>
        <taxon>Micrococcales</taxon>
        <taxon>Microbacteriaceae</taxon>
        <taxon>Microbacterium</taxon>
    </lineage>
</organism>